<comment type="caution">
    <text evidence="1">The sequence shown here is derived from an EMBL/GenBank/DDBJ whole genome shotgun (WGS) entry which is preliminary data.</text>
</comment>
<reference evidence="1 2" key="1">
    <citation type="journal article" date="2014" name="Genome Announc.">
        <title>Draft genome sequences of eight enterohepatic helicobacter species isolated from both laboratory and wild rodents.</title>
        <authorList>
            <person name="Sheh A."/>
            <person name="Shen Z."/>
            <person name="Fox J.G."/>
        </authorList>
    </citation>
    <scope>NUCLEOTIDE SEQUENCE [LARGE SCALE GENOMIC DNA]</scope>
    <source>
        <strain evidence="1 2">ST1</strain>
    </source>
</reference>
<dbReference type="RefSeq" id="WP_104692233.1">
    <property type="nucleotide sequence ID" value="NZ_FZML01000020.1"/>
</dbReference>
<accession>A0A4U8TLD5</accession>
<dbReference type="Proteomes" id="UP000029922">
    <property type="component" value="Unassembled WGS sequence"/>
</dbReference>
<protein>
    <submittedName>
        <fullName evidence="1">Uncharacterized protein</fullName>
    </submittedName>
</protein>
<sequence>MLLKDYKPTYITNTTKTLSVKPLEDNKENIILGGAGSLAACSLFSASFGVMRIVYYLLGIESKELDTRGGGGEYLIDKETIEYVSLGDTKRLDCKVCNG</sequence>
<evidence type="ECO:0000313" key="1">
    <source>
        <dbReference type="EMBL" id="TLE00485.1"/>
    </source>
</evidence>
<dbReference type="AlphaFoldDB" id="A0A4U8TLD5"/>
<proteinExistence type="predicted"/>
<dbReference type="EMBL" id="JRPD02000007">
    <property type="protein sequence ID" value="TLE00485.1"/>
    <property type="molecule type" value="Genomic_DNA"/>
</dbReference>
<dbReference type="STRING" id="216.LS73_06670"/>
<evidence type="ECO:0000313" key="2">
    <source>
        <dbReference type="Proteomes" id="UP000029922"/>
    </source>
</evidence>
<organism evidence="1 2">
    <name type="scientific">Helicobacter muridarum</name>
    <dbReference type="NCBI Taxonomy" id="216"/>
    <lineage>
        <taxon>Bacteria</taxon>
        <taxon>Pseudomonadati</taxon>
        <taxon>Campylobacterota</taxon>
        <taxon>Epsilonproteobacteria</taxon>
        <taxon>Campylobacterales</taxon>
        <taxon>Helicobacteraceae</taxon>
        <taxon>Helicobacter</taxon>
    </lineage>
</organism>
<gene>
    <name evidence="1" type="ORF">LS73_004705</name>
</gene>
<name>A0A4U8TLD5_9HELI</name>